<dbReference type="SMART" id="SM00421">
    <property type="entry name" value="HTH_LUXR"/>
    <property type="match status" value="1"/>
</dbReference>
<dbReference type="InterPro" id="IPR011990">
    <property type="entry name" value="TPR-like_helical_dom_sf"/>
</dbReference>
<dbReference type="Gene3D" id="1.10.10.10">
    <property type="entry name" value="Winged helix-like DNA-binding domain superfamily/Winged helix DNA-binding domain"/>
    <property type="match status" value="1"/>
</dbReference>
<dbReference type="RefSeq" id="WP_089335032.1">
    <property type="nucleotide sequence ID" value="NZ_FZNO01000002.1"/>
</dbReference>
<dbReference type="PRINTS" id="PR00038">
    <property type="entry name" value="HTHLUXR"/>
</dbReference>
<dbReference type="Gene3D" id="1.25.40.10">
    <property type="entry name" value="Tetratricopeptide repeat domain"/>
    <property type="match status" value="2"/>
</dbReference>
<dbReference type="InterPro" id="IPR000792">
    <property type="entry name" value="Tscrpt_reg_LuxR_C"/>
</dbReference>
<keyword evidence="2" id="KW-0238">DNA-binding</keyword>
<accession>A0A238V781</accession>
<evidence type="ECO:0000256" key="2">
    <source>
        <dbReference type="ARBA" id="ARBA00023125"/>
    </source>
</evidence>
<dbReference type="GO" id="GO:0006355">
    <property type="term" value="P:regulation of DNA-templated transcription"/>
    <property type="evidence" value="ECO:0007669"/>
    <property type="project" value="InterPro"/>
</dbReference>
<evidence type="ECO:0000256" key="1">
    <source>
        <dbReference type="ARBA" id="ARBA00023015"/>
    </source>
</evidence>
<keyword evidence="1" id="KW-0805">Transcription regulation</keyword>
<keyword evidence="6" id="KW-1185">Reference proteome</keyword>
<reference evidence="5 6" key="1">
    <citation type="submission" date="2017-06" db="EMBL/GenBank/DDBJ databases">
        <authorList>
            <person name="Kim H.J."/>
            <person name="Triplett B.A."/>
        </authorList>
    </citation>
    <scope>NUCLEOTIDE SEQUENCE [LARGE SCALE GENOMIC DNA]</scope>
    <source>
        <strain evidence="5 6">DSM 44272</strain>
    </source>
</reference>
<evidence type="ECO:0000313" key="5">
    <source>
        <dbReference type="EMBL" id="SNR30260.1"/>
    </source>
</evidence>
<proteinExistence type="predicted"/>
<dbReference type="Proteomes" id="UP000198403">
    <property type="component" value="Unassembled WGS sequence"/>
</dbReference>
<dbReference type="InterPro" id="IPR036388">
    <property type="entry name" value="WH-like_DNA-bd_sf"/>
</dbReference>
<protein>
    <submittedName>
        <fullName evidence="5">Transcriptional regulator, LuxR family</fullName>
    </submittedName>
</protein>
<dbReference type="AlphaFoldDB" id="A0A238V781"/>
<dbReference type="Pfam" id="PF00196">
    <property type="entry name" value="GerE"/>
    <property type="match status" value="1"/>
</dbReference>
<dbReference type="InterPro" id="IPR016032">
    <property type="entry name" value="Sig_transdc_resp-reg_C-effctor"/>
</dbReference>
<organism evidence="5 6">
    <name type="scientific">Blastococcus mobilis</name>
    <dbReference type="NCBI Taxonomy" id="1938746"/>
    <lineage>
        <taxon>Bacteria</taxon>
        <taxon>Bacillati</taxon>
        <taxon>Actinomycetota</taxon>
        <taxon>Actinomycetes</taxon>
        <taxon>Geodermatophilales</taxon>
        <taxon>Geodermatophilaceae</taxon>
        <taxon>Blastococcus</taxon>
    </lineage>
</organism>
<gene>
    <name evidence="5" type="ORF">SAMN06272737_102175</name>
</gene>
<evidence type="ECO:0000256" key="3">
    <source>
        <dbReference type="ARBA" id="ARBA00023163"/>
    </source>
</evidence>
<feature type="domain" description="HTH luxR-type" evidence="4">
    <location>
        <begin position="485"/>
        <end position="550"/>
    </location>
</feature>
<dbReference type="OrthoDB" id="5476461at2"/>
<dbReference type="EMBL" id="FZNO01000002">
    <property type="protein sequence ID" value="SNR30260.1"/>
    <property type="molecule type" value="Genomic_DNA"/>
</dbReference>
<evidence type="ECO:0000259" key="4">
    <source>
        <dbReference type="PROSITE" id="PS50043"/>
    </source>
</evidence>
<evidence type="ECO:0000313" key="6">
    <source>
        <dbReference type="Proteomes" id="UP000198403"/>
    </source>
</evidence>
<dbReference type="PANTHER" id="PTHR44688">
    <property type="entry name" value="DNA-BINDING TRANSCRIPTIONAL ACTIVATOR DEVR_DOSR"/>
    <property type="match status" value="1"/>
</dbReference>
<dbReference type="SUPFAM" id="SSF48452">
    <property type="entry name" value="TPR-like"/>
    <property type="match status" value="1"/>
</dbReference>
<keyword evidence="3" id="KW-0804">Transcription</keyword>
<dbReference type="PROSITE" id="PS50043">
    <property type="entry name" value="HTH_LUXR_2"/>
    <property type="match status" value="1"/>
</dbReference>
<sequence length="553" mass="58598">MAAAGGGLPHDELIRAGRAALARGDWAGARSAFRAALARADTPEACHGLACAEEWAGDFDAAVRLYERAFAGYRARGETRLPALIAGRKLSFLHAAVFGNLAAAGGWLARARSLADEAGECPETGWVELAEALAAEDPDEIDTHAWAATGIARRAGDADLEFCALGYRGLGLVLRGRVAEGMRRVDEAAIAATMGEVRDHLVVGEIFCTMLLCCELTLDVRRAQQWITTAESAGRRSNDLWVSAVCRMYYGGIMTAAGRWQEAEDALSTSLRLYDDGMRAMRSGAAVRLADLRIRQGRLAEAAMLLADHESDPQAVLPLARLYRVRGEVDRAAAVLRRSLGSGGTTVLHAPVLALLVEAHAVGGRLDDAHAAQQQLRDLAAGCALPNVGALAAQSAGVLSRASGADALSHFESALSGFLQAGLPWEAARCRLLIARLLAGSTPDVAVAEARSALEVFRRLGARHEADEAATVLRTLGAHVHGVPAPRTSGPLTGREREVLVLLVEGLSNQQIADRLFLSKRTVEHHVGSIFAKLGVATRAEALAYAIRHGVRG</sequence>
<name>A0A238V781_9ACTN</name>
<dbReference type="PANTHER" id="PTHR44688:SF16">
    <property type="entry name" value="DNA-BINDING TRANSCRIPTIONAL ACTIVATOR DEVR_DOSR"/>
    <property type="match status" value="1"/>
</dbReference>
<dbReference type="GO" id="GO:0003677">
    <property type="term" value="F:DNA binding"/>
    <property type="evidence" value="ECO:0007669"/>
    <property type="project" value="UniProtKB-KW"/>
</dbReference>
<dbReference type="SUPFAM" id="SSF46894">
    <property type="entry name" value="C-terminal effector domain of the bipartite response regulators"/>
    <property type="match status" value="1"/>
</dbReference>
<dbReference type="PROSITE" id="PS00622">
    <property type="entry name" value="HTH_LUXR_1"/>
    <property type="match status" value="1"/>
</dbReference>
<dbReference type="CDD" id="cd06170">
    <property type="entry name" value="LuxR_C_like"/>
    <property type="match status" value="1"/>
</dbReference>